<dbReference type="GO" id="GO:0042761">
    <property type="term" value="P:very long-chain fatty acid biosynthetic process"/>
    <property type="evidence" value="ECO:0007669"/>
    <property type="project" value="TreeGrafter"/>
</dbReference>
<keyword evidence="8 9" id="KW-0472">Membrane</keyword>
<dbReference type="Gene3D" id="3.10.20.90">
    <property type="entry name" value="Phosphatidylinositol 3-kinase Catalytic Subunit, Chain A, domain 1"/>
    <property type="match status" value="1"/>
</dbReference>
<evidence type="ECO:0000256" key="3">
    <source>
        <dbReference type="ARBA" id="ARBA00022516"/>
    </source>
</evidence>
<name>A0AAW1RWT9_9CHLO</name>
<evidence type="ECO:0000313" key="11">
    <source>
        <dbReference type="EMBL" id="KAK9838254.1"/>
    </source>
</evidence>
<keyword evidence="12" id="KW-1185">Reference proteome</keyword>
<protein>
    <recommendedName>
        <fullName evidence="10">3-oxo-5-alpha-steroid 4-dehydrogenase C-terminal domain-containing protein</fullName>
    </recommendedName>
</protein>
<proteinExistence type="inferred from homology"/>
<dbReference type="GO" id="GO:0016020">
    <property type="term" value="C:membrane"/>
    <property type="evidence" value="ECO:0007669"/>
    <property type="project" value="UniProtKB-SubCell"/>
</dbReference>
<dbReference type="InterPro" id="IPR039357">
    <property type="entry name" value="SRD5A/TECR"/>
</dbReference>
<evidence type="ECO:0000256" key="7">
    <source>
        <dbReference type="ARBA" id="ARBA00023098"/>
    </source>
</evidence>
<comment type="caution">
    <text evidence="11">The sequence shown here is derived from an EMBL/GenBank/DDBJ whole genome shotgun (WGS) entry which is preliminary data.</text>
</comment>
<sequence>MKLKIVQRSGKEVVPGGIEVADGATVADLQAALYKARPKLYPARQRFTLPKKDGEKKPVALAMGKRLSDYDLADGAQLTFKDLGPQIGYSTVFFWEYFGPLVTYSLFYFFPGVFYPSYKIPLKDTIQTLAVAYWVFHYAKRIFETFFVHRFSHGTMPIMNLYKNCGYYWGFAALVAYYINHPLYTPPPHLLSYLLFAFAMFCQASNLYCHILLANLRPPGQTAYVIPRGYAFDYITCANYTFEISGWLAFAFATRTLTAFLFISAGAYQMAVWAKAKHARLRKTFDGKEGREKYPKRWIMLPPIF</sequence>
<dbReference type="AlphaFoldDB" id="A0AAW1RWT9"/>
<keyword evidence="5 9" id="KW-1133">Transmembrane helix</keyword>
<keyword evidence="7" id="KW-0443">Lipid metabolism</keyword>
<accession>A0AAW1RWT9</accession>
<dbReference type="PANTHER" id="PTHR10556">
    <property type="entry name" value="3-OXO-5-ALPHA-STEROID 4-DEHYDROGENASE"/>
    <property type="match status" value="1"/>
</dbReference>
<feature type="transmembrane region" description="Helical" evidence="9">
    <location>
        <begin position="230"/>
        <end position="250"/>
    </location>
</feature>
<gene>
    <name evidence="11" type="ORF">WJX81_000459</name>
</gene>
<dbReference type="GO" id="GO:0016627">
    <property type="term" value="F:oxidoreductase activity, acting on the CH-CH group of donors"/>
    <property type="evidence" value="ECO:0007669"/>
    <property type="project" value="InterPro"/>
</dbReference>
<evidence type="ECO:0000256" key="5">
    <source>
        <dbReference type="ARBA" id="ARBA00022989"/>
    </source>
</evidence>
<evidence type="ECO:0000313" key="12">
    <source>
        <dbReference type="Proteomes" id="UP001445335"/>
    </source>
</evidence>
<dbReference type="Pfam" id="PF02544">
    <property type="entry name" value="Steroid_dh"/>
    <property type="match status" value="1"/>
</dbReference>
<evidence type="ECO:0000256" key="1">
    <source>
        <dbReference type="ARBA" id="ARBA00004141"/>
    </source>
</evidence>
<keyword evidence="4 9" id="KW-0812">Transmembrane</keyword>
<evidence type="ECO:0000256" key="8">
    <source>
        <dbReference type="ARBA" id="ARBA00023136"/>
    </source>
</evidence>
<comment type="subcellular location">
    <subcellularLocation>
        <location evidence="1">Membrane</location>
        <topology evidence="1">Multi-pass membrane protein</topology>
    </subcellularLocation>
</comment>
<feature type="domain" description="3-oxo-5-alpha-steroid 4-dehydrogenase C-terminal" evidence="10">
    <location>
        <begin position="155"/>
        <end position="305"/>
    </location>
</feature>
<comment type="similarity">
    <text evidence="2">Belongs to the steroid 5-alpha reductase family.</text>
</comment>
<feature type="transmembrane region" description="Helical" evidence="9">
    <location>
        <begin position="190"/>
        <end position="209"/>
    </location>
</feature>
<feature type="transmembrane region" description="Helical" evidence="9">
    <location>
        <begin position="166"/>
        <end position="184"/>
    </location>
</feature>
<dbReference type="PROSITE" id="PS50244">
    <property type="entry name" value="S5A_REDUCTASE"/>
    <property type="match status" value="1"/>
</dbReference>
<dbReference type="InterPro" id="IPR001104">
    <property type="entry name" value="3-oxo-5_a-steroid_4-DH_C"/>
</dbReference>
<organism evidence="11 12">
    <name type="scientific">Elliptochloris bilobata</name>
    <dbReference type="NCBI Taxonomy" id="381761"/>
    <lineage>
        <taxon>Eukaryota</taxon>
        <taxon>Viridiplantae</taxon>
        <taxon>Chlorophyta</taxon>
        <taxon>core chlorophytes</taxon>
        <taxon>Trebouxiophyceae</taxon>
        <taxon>Trebouxiophyceae incertae sedis</taxon>
        <taxon>Elliptochloris clade</taxon>
        <taxon>Elliptochloris</taxon>
    </lineage>
</organism>
<evidence type="ECO:0000256" key="4">
    <source>
        <dbReference type="ARBA" id="ARBA00022692"/>
    </source>
</evidence>
<dbReference type="EMBL" id="JALJOU010000019">
    <property type="protein sequence ID" value="KAK9838254.1"/>
    <property type="molecule type" value="Genomic_DNA"/>
</dbReference>
<evidence type="ECO:0000256" key="2">
    <source>
        <dbReference type="ARBA" id="ARBA00007742"/>
    </source>
</evidence>
<evidence type="ECO:0000256" key="9">
    <source>
        <dbReference type="SAM" id="Phobius"/>
    </source>
</evidence>
<dbReference type="CDD" id="cd01801">
    <property type="entry name" value="Ubl_TECR_like"/>
    <property type="match status" value="1"/>
</dbReference>
<keyword evidence="3" id="KW-0444">Lipid biosynthesis</keyword>
<evidence type="ECO:0000259" key="10">
    <source>
        <dbReference type="Pfam" id="PF02544"/>
    </source>
</evidence>
<dbReference type="Proteomes" id="UP001445335">
    <property type="component" value="Unassembled WGS sequence"/>
</dbReference>
<reference evidence="11 12" key="1">
    <citation type="journal article" date="2024" name="Nat. Commun.">
        <title>Phylogenomics reveals the evolutionary origins of lichenization in chlorophyte algae.</title>
        <authorList>
            <person name="Puginier C."/>
            <person name="Libourel C."/>
            <person name="Otte J."/>
            <person name="Skaloud P."/>
            <person name="Haon M."/>
            <person name="Grisel S."/>
            <person name="Petersen M."/>
            <person name="Berrin J.G."/>
            <person name="Delaux P.M."/>
            <person name="Dal Grande F."/>
            <person name="Keller J."/>
        </authorList>
    </citation>
    <scope>NUCLEOTIDE SEQUENCE [LARGE SCALE GENOMIC DNA]</scope>
    <source>
        <strain evidence="11 12">SAG 245.80</strain>
    </source>
</reference>
<feature type="transmembrane region" description="Helical" evidence="9">
    <location>
        <begin position="256"/>
        <end position="274"/>
    </location>
</feature>
<keyword evidence="6" id="KW-0560">Oxidoreductase</keyword>
<evidence type="ECO:0000256" key="6">
    <source>
        <dbReference type="ARBA" id="ARBA00023002"/>
    </source>
</evidence>
<dbReference type="PANTHER" id="PTHR10556:SF28">
    <property type="entry name" value="VERY-LONG-CHAIN ENOYL-COA REDUCTASE"/>
    <property type="match status" value="1"/>
</dbReference>